<comment type="caution">
    <text evidence="1">The sequence shown here is derived from an EMBL/GenBank/DDBJ whole genome shotgun (WGS) entry which is preliminary data.</text>
</comment>
<reference evidence="1" key="2">
    <citation type="submission" date="2023-04" db="EMBL/GenBank/DDBJ databases">
        <authorList>
            <person name="Bruccoleri R.E."/>
            <person name="Oakeley E.J."/>
            <person name="Faust A.-M."/>
            <person name="Dessus-Babus S."/>
            <person name="Altorfer M."/>
            <person name="Burckhardt D."/>
            <person name="Oertli M."/>
            <person name="Naumann U."/>
            <person name="Petersen F."/>
            <person name="Wong J."/>
        </authorList>
    </citation>
    <scope>NUCLEOTIDE SEQUENCE</scope>
    <source>
        <strain evidence="1">GSM-AAB239-AS_SAM_17_03QT</strain>
        <tissue evidence="1">Leaf</tissue>
    </source>
</reference>
<dbReference type="Proteomes" id="UP001140949">
    <property type="component" value="Unassembled WGS sequence"/>
</dbReference>
<dbReference type="AlphaFoldDB" id="A0AAX6E1S7"/>
<gene>
    <name evidence="1" type="ORF">M6B38_215040</name>
</gene>
<sequence>MLRPKNWAVSMLELHSNECMLKQMLSPRNWAVSTLSLVGKMYGIKDVAKHWVTTFYYPVADVEC</sequence>
<protein>
    <submittedName>
        <fullName evidence="1">Uncharacterized protein</fullName>
    </submittedName>
</protein>
<evidence type="ECO:0000313" key="2">
    <source>
        <dbReference type="Proteomes" id="UP001140949"/>
    </source>
</evidence>
<evidence type="ECO:0000313" key="1">
    <source>
        <dbReference type="EMBL" id="KAJ6797921.1"/>
    </source>
</evidence>
<name>A0AAX6E1S7_IRIPA</name>
<proteinExistence type="predicted"/>
<reference evidence="1" key="1">
    <citation type="journal article" date="2023" name="GigaByte">
        <title>Genome assembly of the bearded iris, Iris pallida Lam.</title>
        <authorList>
            <person name="Bruccoleri R.E."/>
            <person name="Oakeley E.J."/>
            <person name="Faust A.M.E."/>
            <person name="Altorfer M."/>
            <person name="Dessus-Babus S."/>
            <person name="Burckhardt D."/>
            <person name="Oertli M."/>
            <person name="Naumann U."/>
            <person name="Petersen F."/>
            <person name="Wong J."/>
        </authorList>
    </citation>
    <scope>NUCLEOTIDE SEQUENCE</scope>
    <source>
        <strain evidence="1">GSM-AAB239-AS_SAM_17_03QT</strain>
    </source>
</reference>
<accession>A0AAX6E1S7</accession>
<keyword evidence="2" id="KW-1185">Reference proteome</keyword>
<organism evidence="1 2">
    <name type="scientific">Iris pallida</name>
    <name type="common">Sweet iris</name>
    <dbReference type="NCBI Taxonomy" id="29817"/>
    <lineage>
        <taxon>Eukaryota</taxon>
        <taxon>Viridiplantae</taxon>
        <taxon>Streptophyta</taxon>
        <taxon>Embryophyta</taxon>
        <taxon>Tracheophyta</taxon>
        <taxon>Spermatophyta</taxon>
        <taxon>Magnoliopsida</taxon>
        <taxon>Liliopsida</taxon>
        <taxon>Asparagales</taxon>
        <taxon>Iridaceae</taxon>
        <taxon>Iridoideae</taxon>
        <taxon>Irideae</taxon>
        <taxon>Iris</taxon>
    </lineage>
</organism>
<dbReference type="EMBL" id="JANAVB010040619">
    <property type="protein sequence ID" value="KAJ6797921.1"/>
    <property type="molecule type" value="Genomic_DNA"/>
</dbReference>